<organism evidence="8 9">
    <name type="scientific">Limosilactobacillus vaginalis DSM 5837 = ATCC 49540</name>
    <dbReference type="NCBI Taxonomy" id="1423814"/>
    <lineage>
        <taxon>Bacteria</taxon>
        <taxon>Bacillati</taxon>
        <taxon>Bacillota</taxon>
        <taxon>Bacilli</taxon>
        <taxon>Lactobacillales</taxon>
        <taxon>Lactobacillaceae</taxon>
        <taxon>Limosilactobacillus</taxon>
    </lineage>
</organism>
<evidence type="ECO:0000259" key="7">
    <source>
        <dbReference type="PROSITE" id="PS50850"/>
    </source>
</evidence>
<dbReference type="PROSITE" id="PS50850">
    <property type="entry name" value="MFS"/>
    <property type="match status" value="1"/>
</dbReference>
<feature type="transmembrane region" description="Helical" evidence="6">
    <location>
        <begin position="303"/>
        <end position="321"/>
    </location>
</feature>
<sequence>MVKQKKESIFTKDVVLVMAASFFFIFSNMYCNPLINGYAQELGASSAFAGIIVGMMSIVAMFLRPIAGNLTDHFSKYSLSFIGGALCFLGVMGYVITPNSGLLLFFRLINGLGYVLCTVCMTTWLSYLVPFNHVGEAMSFYGLMNALAMAFAPAVSINLYRIIGYRDAIVISALSALMVVITVQFVSNRAKPKPVPQSQSGKKKKLHIKIIQRDSLPVAALTALFAIPYFATQADIVAYTEQRHLPIAVGSYFLIYAVVLLAIRLFLRNQFDTVRFGPWLVTSTVATVFYLIMLTIMKTNFEMALAAAGMAFGYGLIYSVCQSTAMMLAPDDERGLASSTFFLGLDIGMTLGPVLGGIIDSTMPVKWFYPVMLVTVPLILLIYFFNRRKLNSAVSNH</sequence>
<dbReference type="HOGENOM" id="CLU_001265_10_13_9"/>
<dbReference type="PATRIC" id="fig|1423814.6.peg.356"/>
<dbReference type="PANTHER" id="PTHR23531">
    <property type="entry name" value="QUINOLENE RESISTANCE PROTEIN NORA"/>
    <property type="match status" value="1"/>
</dbReference>
<feature type="transmembrane region" description="Helical" evidence="6">
    <location>
        <begin position="102"/>
        <end position="128"/>
    </location>
</feature>
<comment type="caution">
    <text evidence="8">The sequence shown here is derived from an EMBL/GenBank/DDBJ whole genome shotgun (WGS) entry which is preliminary data.</text>
</comment>
<evidence type="ECO:0000256" key="4">
    <source>
        <dbReference type="ARBA" id="ARBA00022989"/>
    </source>
</evidence>
<dbReference type="STRING" id="1423814.HMPREF0549_1093"/>
<keyword evidence="3 6" id="KW-0812">Transmembrane</keyword>
<dbReference type="SUPFAM" id="SSF103473">
    <property type="entry name" value="MFS general substrate transporter"/>
    <property type="match status" value="1"/>
</dbReference>
<name>C2EUF7_9LACO</name>
<evidence type="ECO:0000256" key="2">
    <source>
        <dbReference type="ARBA" id="ARBA00022448"/>
    </source>
</evidence>
<dbReference type="Pfam" id="PF07690">
    <property type="entry name" value="MFS_1"/>
    <property type="match status" value="1"/>
</dbReference>
<evidence type="ECO:0000313" key="9">
    <source>
        <dbReference type="Proteomes" id="UP000004483"/>
    </source>
</evidence>
<dbReference type="PANTHER" id="PTHR23531:SF1">
    <property type="entry name" value="QUINOLENE RESISTANCE PROTEIN NORA"/>
    <property type="match status" value="1"/>
</dbReference>
<dbReference type="InterPro" id="IPR036259">
    <property type="entry name" value="MFS_trans_sf"/>
</dbReference>
<feature type="transmembrane region" description="Helical" evidence="6">
    <location>
        <begin position="140"/>
        <end position="163"/>
    </location>
</feature>
<feature type="transmembrane region" description="Helical" evidence="6">
    <location>
        <begin position="169"/>
        <end position="190"/>
    </location>
</feature>
<proteinExistence type="predicted"/>
<feature type="transmembrane region" description="Helical" evidence="6">
    <location>
        <begin position="42"/>
        <end position="63"/>
    </location>
</feature>
<evidence type="ECO:0000256" key="1">
    <source>
        <dbReference type="ARBA" id="ARBA00004651"/>
    </source>
</evidence>
<dbReference type="CDD" id="cd17489">
    <property type="entry name" value="MFS_YfcJ_like"/>
    <property type="match status" value="1"/>
</dbReference>
<evidence type="ECO:0000256" key="3">
    <source>
        <dbReference type="ARBA" id="ARBA00022692"/>
    </source>
</evidence>
<gene>
    <name evidence="8" type="ORF">HMPREF0549_1093</name>
</gene>
<dbReference type="GO" id="GO:0005886">
    <property type="term" value="C:plasma membrane"/>
    <property type="evidence" value="ECO:0007669"/>
    <property type="project" value="UniProtKB-SubCell"/>
</dbReference>
<keyword evidence="2" id="KW-0813">Transport</keyword>
<keyword evidence="4 6" id="KW-1133">Transmembrane helix</keyword>
<protein>
    <submittedName>
        <fullName evidence="8">Transporter, major facilitator family protein</fullName>
    </submittedName>
</protein>
<evidence type="ECO:0000256" key="6">
    <source>
        <dbReference type="SAM" id="Phobius"/>
    </source>
</evidence>
<dbReference type="InterPro" id="IPR011701">
    <property type="entry name" value="MFS"/>
</dbReference>
<dbReference type="AlphaFoldDB" id="C2EUF7"/>
<dbReference type="InterPro" id="IPR052714">
    <property type="entry name" value="MFS_Exporter"/>
</dbReference>
<dbReference type="Gene3D" id="1.20.1250.20">
    <property type="entry name" value="MFS general substrate transporter like domains"/>
    <property type="match status" value="1"/>
</dbReference>
<feature type="transmembrane region" description="Helical" evidence="6">
    <location>
        <begin position="341"/>
        <end position="361"/>
    </location>
</feature>
<evidence type="ECO:0000313" key="8">
    <source>
        <dbReference type="EMBL" id="EEJ40459.1"/>
    </source>
</evidence>
<feature type="transmembrane region" description="Helical" evidence="6">
    <location>
        <begin position="12"/>
        <end position="30"/>
    </location>
</feature>
<dbReference type="GO" id="GO:0022857">
    <property type="term" value="F:transmembrane transporter activity"/>
    <property type="evidence" value="ECO:0007669"/>
    <property type="project" value="InterPro"/>
</dbReference>
<dbReference type="Proteomes" id="UP000004483">
    <property type="component" value="Unassembled WGS sequence"/>
</dbReference>
<dbReference type="EMBL" id="ACGV01000129">
    <property type="protein sequence ID" value="EEJ40459.1"/>
    <property type="molecule type" value="Genomic_DNA"/>
</dbReference>
<feature type="domain" description="Major facilitator superfamily (MFS) profile" evidence="7">
    <location>
        <begin position="13"/>
        <end position="389"/>
    </location>
</feature>
<evidence type="ECO:0000256" key="5">
    <source>
        <dbReference type="ARBA" id="ARBA00023136"/>
    </source>
</evidence>
<comment type="subcellular location">
    <subcellularLocation>
        <location evidence="1">Cell membrane</location>
        <topology evidence="1">Multi-pass membrane protein</topology>
    </subcellularLocation>
</comment>
<reference evidence="8 9" key="1">
    <citation type="submission" date="2009-01" db="EMBL/GenBank/DDBJ databases">
        <authorList>
            <person name="Qin X."/>
            <person name="Bachman B."/>
            <person name="Battles P."/>
            <person name="Bell A."/>
            <person name="Bess C."/>
            <person name="Bickham C."/>
            <person name="Chaboub L."/>
            <person name="Chen D."/>
            <person name="Coyle M."/>
            <person name="Deiros D.R."/>
            <person name="Dinh H."/>
            <person name="Forbes L."/>
            <person name="Fowler G."/>
            <person name="Francisco L."/>
            <person name="Fu Q."/>
            <person name="Gubbala S."/>
            <person name="Hale W."/>
            <person name="Han Y."/>
            <person name="Hemphill L."/>
            <person name="Highlander S.K."/>
            <person name="Hirani K."/>
            <person name="Hogues M."/>
            <person name="Jackson L."/>
            <person name="Jakkamsetti A."/>
            <person name="Javaid M."/>
            <person name="Jiang H."/>
            <person name="Korchina V."/>
            <person name="Kovar C."/>
            <person name="Lara F."/>
            <person name="Lee S."/>
            <person name="Mata R."/>
            <person name="Mathew T."/>
            <person name="Moen C."/>
            <person name="Morales K."/>
            <person name="Munidasa M."/>
            <person name="Nazareth L."/>
            <person name="Ngo R."/>
            <person name="Nguyen L."/>
            <person name="Okwuonu G."/>
            <person name="Ongeri F."/>
            <person name="Patil S."/>
            <person name="Petrosino J."/>
            <person name="Pham C."/>
            <person name="Pham P."/>
            <person name="Pu L.-L."/>
            <person name="Puazo M."/>
            <person name="Raj R."/>
            <person name="Reid J."/>
            <person name="Rouhana J."/>
            <person name="Saada N."/>
            <person name="Shang Y."/>
            <person name="Simmons D."/>
            <person name="Thornton R."/>
            <person name="Warren J."/>
            <person name="Weissenberger G."/>
            <person name="Zhang J."/>
            <person name="Zhang L."/>
            <person name="Zhou C."/>
            <person name="Zhu D."/>
            <person name="Muzny D."/>
            <person name="Worley K."/>
            <person name="Gibbs R."/>
        </authorList>
    </citation>
    <scope>NUCLEOTIDE SEQUENCE [LARGE SCALE GENOMIC DNA]</scope>
    <source>
        <strain evidence="8 9">ATCC 49540</strain>
    </source>
</reference>
<keyword evidence="5 6" id="KW-0472">Membrane</keyword>
<feature type="transmembrane region" description="Helical" evidence="6">
    <location>
        <begin position="279"/>
        <end position="297"/>
    </location>
</feature>
<accession>C2EUF7</accession>
<feature type="transmembrane region" description="Helical" evidence="6">
    <location>
        <begin position="244"/>
        <end position="267"/>
    </location>
</feature>
<feature type="transmembrane region" description="Helical" evidence="6">
    <location>
        <begin position="75"/>
        <end position="96"/>
    </location>
</feature>
<feature type="transmembrane region" description="Helical" evidence="6">
    <location>
        <begin position="367"/>
        <end position="385"/>
    </location>
</feature>
<dbReference type="InterPro" id="IPR020846">
    <property type="entry name" value="MFS_dom"/>
</dbReference>
<dbReference type="eggNOG" id="COG2814">
    <property type="taxonomic scope" value="Bacteria"/>
</dbReference>